<name>A0A5J4TBX6_9EUKA</name>
<evidence type="ECO:0000313" key="1">
    <source>
        <dbReference type="EMBL" id="KAA6355768.1"/>
    </source>
</evidence>
<dbReference type="EMBL" id="SNRW01034082">
    <property type="protein sequence ID" value="KAA6355768.1"/>
    <property type="molecule type" value="Genomic_DNA"/>
</dbReference>
<evidence type="ECO:0000313" key="2">
    <source>
        <dbReference type="Proteomes" id="UP000324800"/>
    </source>
</evidence>
<sequence length="26" mass="3031">EEQYLSSGLAFVLEVQLPKPFLFIYV</sequence>
<organism evidence="1 2">
    <name type="scientific">Streblomastix strix</name>
    <dbReference type="NCBI Taxonomy" id="222440"/>
    <lineage>
        <taxon>Eukaryota</taxon>
        <taxon>Metamonada</taxon>
        <taxon>Preaxostyla</taxon>
        <taxon>Oxymonadida</taxon>
        <taxon>Streblomastigidae</taxon>
        <taxon>Streblomastix</taxon>
    </lineage>
</organism>
<protein>
    <submittedName>
        <fullName evidence="1">Uncharacterized protein</fullName>
    </submittedName>
</protein>
<dbReference type="Proteomes" id="UP000324800">
    <property type="component" value="Unassembled WGS sequence"/>
</dbReference>
<accession>A0A5J4TBX6</accession>
<proteinExistence type="predicted"/>
<reference evidence="1 2" key="1">
    <citation type="submission" date="2019-03" db="EMBL/GenBank/DDBJ databases">
        <title>Single cell metagenomics reveals metabolic interactions within the superorganism composed of flagellate Streblomastix strix and complex community of Bacteroidetes bacteria on its surface.</title>
        <authorList>
            <person name="Treitli S.C."/>
            <person name="Kolisko M."/>
            <person name="Husnik F."/>
            <person name="Keeling P."/>
            <person name="Hampl V."/>
        </authorList>
    </citation>
    <scope>NUCLEOTIDE SEQUENCE [LARGE SCALE GENOMIC DNA]</scope>
    <source>
        <strain evidence="1">ST1C</strain>
    </source>
</reference>
<gene>
    <name evidence="1" type="ORF">EZS28_048705</name>
</gene>
<comment type="caution">
    <text evidence="1">The sequence shown here is derived from an EMBL/GenBank/DDBJ whole genome shotgun (WGS) entry which is preliminary data.</text>
</comment>
<feature type="non-terminal residue" evidence="1">
    <location>
        <position position="1"/>
    </location>
</feature>
<dbReference type="AlphaFoldDB" id="A0A5J4TBX6"/>